<dbReference type="STRING" id="1792845.BC343_08720"/>
<dbReference type="InterPro" id="IPR045380">
    <property type="entry name" value="LD_TPept_scaffold_dom"/>
</dbReference>
<sequence>MTYQPSKLDNALSAEISKQISQSKLPLNFPLSVRRFYAQRQYNANWVANPADADKTWSAMLMIDCVLQFGLNHADYHPTELLYSKLHDILERPNQVPLAEQARFDIMLTDAMLSFTNNLHYGKYNPLFAGAKIDKGNLAFNAIDVINNAMQSKDLMRAVLNVQPRSKAYQNMQARLHVIAGVQTGDCYEFPEAEVRKIALNMERLRWAALDTDNFIHVNIPSAMLSFYHNGAVDSFRVIIGKPGTPTPTLNSAITHFTSSPEWRVPQSIFTKELLPKAIRDTGYLRSNRYNIYNNAGMLITPDRDYLKAILKTPKRYYATQTSGCDNALGQLIFKFPNLYEIYIHDTPDQSLFFKNNRVFSHGCLRVQHAAVLAGLLLKNDKAENAITVMERDIAKGIKKDFRLKTPVPIAVTYITCEVVGGAVINYPDPYGLDKNLDMLMYKKDDPTLNIGQN</sequence>
<accession>A0A1S9PE94</accession>
<dbReference type="PROSITE" id="PS52029">
    <property type="entry name" value="LD_TPASE"/>
    <property type="match status" value="1"/>
</dbReference>
<keyword evidence="5 7" id="KW-0573">Peptidoglycan synthesis</keyword>
<keyword evidence="10" id="KW-1185">Reference proteome</keyword>
<keyword evidence="3" id="KW-0808">Transferase</keyword>
<evidence type="ECO:0000313" key="9">
    <source>
        <dbReference type="EMBL" id="OOQ58928.1"/>
    </source>
</evidence>
<dbReference type="EMBL" id="MBTF01000023">
    <property type="protein sequence ID" value="OOQ58928.1"/>
    <property type="molecule type" value="Genomic_DNA"/>
</dbReference>
<dbReference type="Proteomes" id="UP000189739">
    <property type="component" value="Unassembled WGS sequence"/>
</dbReference>
<dbReference type="CDD" id="cd16913">
    <property type="entry name" value="YkuD_like"/>
    <property type="match status" value="1"/>
</dbReference>
<dbReference type="GO" id="GO:0071555">
    <property type="term" value="P:cell wall organization"/>
    <property type="evidence" value="ECO:0007669"/>
    <property type="project" value="UniProtKB-UniRule"/>
</dbReference>
<dbReference type="GO" id="GO:0004180">
    <property type="term" value="F:carboxypeptidase activity"/>
    <property type="evidence" value="ECO:0007669"/>
    <property type="project" value="UniProtKB-ARBA"/>
</dbReference>
<gene>
    <name evidence="9" type="ORF">BC343_08720</name>
</gene>
<dbReference type="AlphaFoldDB" id="A0A1S9PE94"/>
<dbReference type="PANTHER" id="PTHR41533:SF2">
    <property type="entry name" value="BLR7131 PROTEIN"/>
    <property type="match status" value="1"/>
</dbReference>
<dbReference type="GO" id="GO:0009252">
    <property type="term" value="P:peptidoglycan biosynthetic process"/>
    <property type="evidence" value="ECO:0007669"/>
    <property type="project" value="UniProtKB-UniPathway"/>
</dbReference>
<name>A0A1S9PE94_9SPHI</name>
<keyword evidence="4 7" id="KW-0133">Cell shape</keyword>
<comment type="pathway">
    <text evidence="1 7">Cell wall biogenesis; peptidoglycan biosynthesis.</text>
</comment>
<comment type="similarity">
    <text evidence="2">Belongs to the YkuD family.</text>
</comment>
<organism evidence="9 10">
    <name type="scientific">Mucilaginibacter pedocola</name>
    <dbReference type="NCBI Taxonomy" id="1792845"/>
    <lineage>
        <taxon>Bacteria</taxon>
        <taxon>Pseudomonadati</taxon>
        <taxon>Bacteroidota</taxon>
        <taxon>Sphingobacteriia</taxon>
        <taxon>Sphingobacteriales</taxon>
        <taxon>Sphingobacteriaceae</taxon>
        <taxon>Mucilaginibacter</taxon>
    </lineage>
</organism>
<dbReference type="Gene3D" id="2.40.440.10">
    <property type="entry name" value="L,D-transpeptidase catalytic domain-like"/>
    <property type="match status" value="1"/>
</dbReference>
<evidence type="ECO:0000256" key="5">
    <source>
        <dbReference type="ARBA" id="ARBA00022984"/>
    </source>
</evidence>
<feature type="active site" description="Proton donor/acceptor" evidence="7">
    <location>
        <position position="345"/>
    </location>
</feature>
<evidence type="ECO:0000259" key="8">
    <source>
        <dbReference type="PROSITE" id="PS52029"/>
    </source>
</evidence>
<reference evidence="9 10" key="1">
    <citation type="submission" date="2016-07" db="EMBL/GenBank/DDBJ databases">
        <title>Genomic analysis of zinc-resistant bacterium Mucilaginibacter pedocola TBZ30.</title>
        <authorList>
            <person name="Huang J."/>
            <person name="Tang J."/>
        </authorList>
    </citation>
    <scope>NUCLEOTIDE SEQUENCE [LARGE SCALE GENOMIC DNA]</scope>
    <source>
        <strain evidence="9 10">TBZ30</strain>
    </source>
</reference>
<evidence type="ECO:0000313" key="10">
    <source>
        <dbReference type="Proteomes" id="UP000189739"/>
    </source>
</evidence>
<evidence type="ECO:0000256" key="7">
    <source>
        <dbReference type="PROSITE-ProRule" id="PRU01373"/>
    </source>
</evidence>
<evidence type="ECO:0000256" key="1">
    <source>
        <dbReference type="ARBA" id="ARBA00004752"/>
    </source>
</evidence>
<evidence type="ECO:0000256" key="3">
    <source>
        <dbReference type="ARBA" id="ARBA00022679"/>
    </source>
</evidence>
<evidence type="ECO:0000256" key="2">
    <source>
        <dbReference type="ARBA" id="ARBA00005992"/>
    </source>
</evidence>
<dbReference type="Pfam" id="PF20142">
    <property type="entry name" value="Scaffold"/>
    <property type="match status" value="1"/>
</dbReference>
<dbReference type="UniPathway" id="UPA00219"/>
<proteinExistence type="inferred from homology"/>
<dbReference type="PANTHER" id="PTHR41533">
    <property type="entry name" value="L,D-TRANSPEPTIDASE HI_1667-RELATED"/>
    <property type="match status" value="1"/>
</dbReference>
<keyword evidence="6 7" id="KW-0961">Cell wall biogenesis/degradation</keyword>
<dbReference type="InterPro" id="IPR005490">
    <property type="entry name" value="LD_TPept_cat_dom"/>
</dbReference>
<dbReference type="GO" id="GO:0008360">
    <property type="term" value="P:regulation of cell shape"/>
    <property type="evidence" value="ECO:0007669"/>
    <property type="project" value="UniProtKB-UniRule"/>
</dbReference>
<dbReference type="SUPFAM" id="SSF141523">
    <property type="entry name" value="L,D-transpeptidase catalytic domain-like"/>
    <property type="match status" value="1"/>
</dbReference>
<dbReference type="InterPro" id="IPR052905">
    <property type="entry name" value="LD-transpeptidase_YkuD-like"/>
</dbReference>
<feature type="domain" description="L,D-TPase catalytic" evidence="8">
    <location>
        <begin position="214"/>
        <end position="390"/>
    </location>
</feature>
<comment type="caution">
    <text evidence="9">The sequence shown here is derived from an EMBL/GenBank/DDBJ whole genome shotgun (WGS) entry which is preliminary data.</text>
</comment>
<evidence type="ECO:0000256" key="4">
    <source>
        <dbReference type="ARBA" id="ARBA00022960"/>
    </source>
</evidence>
<evidence type="ECO:0000256" key="6">
    <source>
        <dbReference type="ARBA" id="ARBA00023316"/>
    </source>
</evidence>
<dbReference type="Pfam" id="PF03734">
    <property type="entry name" value="YkuD"/>
    <property type="match status" value="1"/>
</dbReference>
<dbReference type="InterPro" id="IPR038063">
    <property type="entry name" value="Transpep_catalytic_dom"/>
</dbReference>
<dbReference type="GO" id="GO:0016740">
    <property type="term" value="F:transferase activity"/>
    <property type="evidence" value="ECO:0007669"/>
    <property type="project" value="UniProtKB-KW"/>
</dbReference>
<protein>
    <recommendedName>
        <fullName evidence="8">L,D-TPase catalytic domain-containing protein</fullName>
    </recommendedName>
</protein>
<feature type="active site" description="Nucleophile" evidence="7">
    <location>
        <position position="364"/>
    </location>
</feature>